<dbReference type="Proteomes" id="UP001576780">
    <property type="component" value="Unassembled WGS sequence"/>
</dbReference>
<organism evidence="1 2">
    <name type="scientific">Floridaenema evergladense BLCC-F167</name>
    <dbReference type="NCBI Taxonomy" id="3153639"/>
    <lineage>
        <taxon>Bacteria</taxon>
        <taxon>Bacillati</taxon>
        <taxon>Cyanobacteriota</taxon>
        <taxon>Cyanophyceae</taxon>
        <taxon>Oscillatoriophycideae</taxon>
        <taxon>Aerosakkonematales</taxon>
        <taxon>Aerosakkonemataceae</taxon>
        <taxon>Floridanema</taxon>
        <taxon>Floridanema evergladense</taxon>
    </lineage>
</organism>
<reference evidence="1 2" key="1">
    <citation type="submission" date="2024-09" db="EMBL/GenBank/DDBJ databases">
        <title>Floridaenema gen nov. (Aerosakkonemataceae, Aerosakkonematales ord. nov., Cyanobacteria) from benthic tropical and subtropical fresh waters, with the description of four new species.</title>
        <authorList>
            <person name="Moretto J.A."/>
            <person name="Berthold D.E."/>
            <person name="Lefler F.W."/>
            <person name="Huang I.-S."/>
            <person name="Laughinghouse H. IV."/>
        </authorList>
    </citation>
    <scope>NUCLEOTIDE SEQUENCE [LARGE SCALE GENOMIC DNA]</scope>
    <source>
        <strain evidence="1 2">BLCC-F167</strain>
    </source>
</reference>
<evidence type="ECO:0000313" key="2">
    <source>
        <dbReference type="Proteomes" id="UP001576780"/>
    </source>
</evidence>
<protein>
    <submittedName>
        <fullName evidence="1">Nuclease A inhibitor family protein</fullName>
    </submittedName>
</protein>
<dbReference type="InterPro" id="IPR012489">
    <property type="entry name" value="NucleaseA_inhib-like"/>
</dbReference>
<dbReference type="Pfam" id="PF07924">
    <property type="entry name" value="NuiA"/>
    <property type="match status" value="1"/>
</dbReference>
<gene>
    <name evidence="1" type="ORF">ACE1CA_10095</name>
</gene>
<evidence type="ECO:0000313" key="1">
    <source>
        <dbReference type="EMBL" id="MFB2834870.1"/>
    </source>
</evidence>
<accession>A0ABV4WIJ2</accession>
<dbReference type="Gene3D" id="3.40.1460.10">
    <property type="entry name" value="Nuclease A inhibitor-like"/>
    <property type="match status" value="2"/>
</dbReference>
<dbReference type="RefSeq" id="WP_413277299.1">
    <property type="nucleotide sequence ID" value="NZ_JBHFNT010000075.1"/>
</dbReference>
<proteinExistence type="predicted"/>
<comment type="caution">
    <text evidence="1">The sequence shown here is derived from an EMBL/GenBank/DDBJ whole genome shotgun (WGS) entry which is preliminary data.</text>
</comment>
<keyword evidence="2" id="KW-1185">Reference proteome</keyword>
<sequence>MKPEIAQIVATLEMLTDGLYYSLVGDEPYKIVTWEIEENGEFTFENFLKNIEALIPISGEDFLKNIENLKPLSLIAEYKNLVDLLQSHLVDLQVYSYCFPKLPSGLFASEVTIFDETKTQLIKGVPVIIGATSTGEWIGLAPKQYNTTESSPEFNIPEITVSEAIANLTKQLQEITNSLAYPLREYELTKVQPKWAIALTNNRRTIIEKILDGAQFTDIRSVNSFLRIRNPEYETSDKELKLNQFFNSELTDSKVYNLDFVIAGEHLTIHYLLGKTTSNDWVGVVTNTYTC</sequence>
<dbReference type="EMBL" id="JBHFNT010000075">
    <property type="protein sequence ID" value="MFB2834870.1"/>
    <property type="molecule type" value="Genomic_DNA"/>
</dbReference>
<name>A0ABV4WIJ2_9CYAN</name>